<reference evidence="7 9" key="1">
    <citation type="submission" date="2016-02" db="EMBL/GenBank/DDBJ databases">
        <title>Draft genome sequence for Clostridium paradoxum JW-YL-7.</title>
        <authorList>
            <person name="Utturkar S.M."/>
            <person name="Lancaster A."/>
            <person name="Poole F.L."/>
            <person name="Adams M.W."/>
            <person name="Brown S.D."/>
        </authorList>
    </citation>
    <scope>NUCLEOTIDE SEQUENCE [LARGE SCALE GENOMIC DNA]</scope>
    <source>
        <strain evidence="7 9">JW-YL-7</strain>
    </source>
</reference>
<dbReference type="GO" id="GO:0005886">
    <property type="term" value="C:plasma membrane"/>
    <property type="evidence" value="ECO:0007669"/>
    <property type="project" value="UniProtKB-SubCell"/>
</dbReference>
<dbReference type="GO" id="GO:0036376">
    <property type="term" value="P:sodium ion export across plasma membrane"/>
    <property type="evidence" value="ECO:0007669"/>
    <property type="project" value="InterPro"/>
</dbReference>
<keyword evidence="5 6" id="KW-0472">Membrane</keyword>
<dbReference type="Pfam" id="PF04277">
    <property type="entry name" value="OAD_gamma"/>
    <property type="match status" value="1"/>
</dbReference>
<dbReference type="Proteomes" id="UP000323392">
    <property type="component" value="Unassembled WGS sequence"/>
</dbReference>
<dbReference type="AlphaFoldDB" id="A0A150FMN9"/>
<evidence type="ECO:0000313" key="8">
    <source>
        <dbReference type="EMBL" id="SHL31151.1"/>
    </source>
</evidence>
<dbReference type="NCBIfam" id="TIGR01195">
    <property type="entry name" value="oadG_fam"/>
    <property type="match status" value="1"/>
</dbReference>
<evidence type="ECO:0000256" key="1">
    <source>
        <dbReference type="ARBA" id="ARBA00004236"/>
    </source>
</evidence>
<evidence type="ECO:0000256" key="2">
    <source>
        <dbReference type="ARBA" id="ARBA00022475"/>
    </source>
</evidence>
<comment type="caution">
    <text evidence="7">The sequence shown here is derived from an EMBL/GenBank/DDBJ whole genome shotgun (WGS) entry which is preliminary data.</text>
</comment>
<keyword evidence="10" id="KW-1185">Reference proteome</keyword>
<evidence type="ECO:0000256" key="4">
    <source>
        <dbReference type="ARBA" id="ARBA00022989"/>
    </source>
</evidence>
<name>A0A150FMN9_CLOPD</name>
<gene>
    <name evidence="7" type="ORF">JWYL7_1931</name>
    <name evidence="8" type="ORF">SAMN05661008_01854</name>
</gene>
<keyword evidence="2" id="KW-1003">Cell membrane</keyword>
<evidence type="ECO:0000256" key="3">
    <source>
        <dbReference type="ARBA" id="ARBA00022692"/>
    </source>
</evidence>
<dbReference type="RefSeq" id="WP_066072626.1">
    <property type="nucleotide sequence ID" value="NZ_FRBG01000022.1"/>
</dbReference>
<dbReference type="EMBL" id="FRBG01000022">
    <property type="protein sequence ID" value="SHL31151.1"/>
    <property type="molecule type" value="Genomic_DNA"/>
</dbReference>
<keyword evidence="3 6" id="KW-0812">Transmembrane</keyword>
<reference evidence="8 10" key="2">
    <citation type="submission" date="2016-11" db="EMBL/GenBank/DDBJ databases">
        <authorList>
            <person name="Varghese N."/>
            <person name="Submissions S."/>
        </authorList>
    </citation>
    <scope>NUCLEOTIDE SEQUENCE [LARGE SCALE GENOMIC DNA]</scope>
    <source>
        <strain evidence="8 10">DSM 7308</strain>
    </source>
</reference>
<dbReference type="STRING" id="1121328.JWYL7_1931"/>
<dbReference type="OrthoDB" id="1954652at2"/>
<evidence type="ECO:0000256" key="6">
    <source>
        <dbReference type="SAM" id="Phobius"/>
    </source>
</evidence>
<evidence type="ECO:0000313" key="7">
    <source>
        <dbReference type="EMBL" id="KXZ38909.1"/>
    </source>
</evidence>
<evidence type="ECO:0000313" key="10">
    <source>
        <dbReference type="Proteomes" id="UP000323392"/>
    </source>
</evidence>
<feature type="transmembrane region" description="Helical" evidence="6">
    <location>
        <begin position="31"/>
        <end position="52"/>
    </location>
</feature>
<proteinExistence type="predicted"/>
<dbReference type="GO" id="GO:0015081">
    <property type="term" value="F:sodium ion transmembrane transporter activity"/>
    <property type="evidence" value="ECO:0007669"/>
    <property type="project" value="InterPro"/>
</dbReference>
<dbReference type="Proteomes" id="UP000092605">
    <property type="component" value="Unassembled WGS sequence"/>
</dbReference>
<keyword evidence="4 6" id="KW-1133">Transmembrane helix</keyword>
<evidence type="ECO:0000256" key="5">
    <source>
        <dbReference type="ARBA" id="ARBA00023136"/>
    </source>
</evidence>
<dbReference type="InterPro" id="IPR005899">
    <property type="entry name" value="Na_pump_deCOase"/>
</dbReference>
<accession>A0A150FMN9</accession>
<sequence>MDLSILIDKMSTDISSLTAVERLVGGLTATFLAMVIVFVVLILIMFCVSLMNRVLIERQKSKQEVESVSLKEEVYEEEDTNEEELIAVITSAIAASLNTSTSNIVVRNIIRTNSIDPAWSKAGRVEQMKKIY</sequence>
<evidence type="ECO:0000313" key="9">
    <source>
        <dbReference type="Proteomes" id="UP000092605"/>
    </source>
</evidence>
<organism evidence="7 9">
    <name type="scientific">Alkalithermobacter thermoalcaliphilus JW-YL-7 = DSM 7308</name>
    <dbReference type="NCBI Taxonomy" id="1121328"/>
    <lineage>
        <taxon>Bacteria</taxon>
        <taxon>Bacillati</taxon>
        <taxon>Bacillota</taxon>
        <taxon>Clostridia</taxon>
        <taxon>Peptostreptococcales</taxon>
        <taxon>Tepidibacteraceae</taxon>
        <taxon>Alkalithermobacter</taxon>
    </lineage>
</organism>
<dbReference type="PATRIC" id="fig|1121328.3.peg.1944"/>
<dbReference type="EMBL" id="LSFY01000003">
    <property type="protein sequence ID" value="KXZ38909.1"/>
    <property type="molecule type" value="Genomic_DNA"/>
</dbReference>
<protein>
    <submittedName>
        <fullName evidence="7">Sodium pump decarboxylase, gamma subunit</fullName>
    </submittedName>
    <submittedName>
        <fullName evidence="8">Sodium pump decarboxylases, gamma subunit</fullName>
    </submittedName>
</protein>
<comment type="subcellular location">
    <subcellularLocation>
        <location evidence="1">Cell membrane</location>
    </subcellularLocation>
</comment>